<protein>
    <submittedName>
        <fullName evidence="1">Uncharacterized protein</fullName>
    </submittedName>
</protein>
<dbReference type="Proteomes" id="UP001430953">
    <property type="component" value="Unassembled WGS sequence"/>
</dbReference>
<gene>
    <name evidence="1" type="ORF">PUN28_017107</name>
</gene>
<keyword evidence="2" id="KW-1185">Reference proteome</keyword>
<organism evidence="1 2">
    <name type="scientific">Cardiocondyla obscurior</name>
    <dbReference type="NCBI Taxonomy" id="286306"/>
    <lineage>
        <taxon>Eukaryota</taxon>
        <taxon>Metazoa</taxon>
        <taxon>Ecdysozoa</taxon>
        <taxon>Arthropoda</taxon>
        <taxon>Hexapoda</taxon>
        <taxon>Insecta</taxon>
        <taxon>Pterygota</taxon>
        <taxon>Neoptera</taxon>
        <taxon>Endopterygota</taxon>
        <taxon>Hymenoptera</taxon>
        <taxon>Apocrita</taxon>
        <taxon>Aculeata</taxon>
        <taxon>Formicoidea</taxon>
        <taxon>Formicidae</taxon>
        <taxon>Myrmicinae</taxon>
        <taxon>Cardiocondyla</taxon>
    </lineage>
</organism>
<dbReference type="AlphaFoldDB" id="A0AAW2EKB7"/>
<name>A0AAW2EKB7_9HYME</name>
<reference evidence="1 2" key="1">
    <citation type="submission" date="2023-03" db="EMBL/GenBank/DDBJ databases">
        <title>High recombination rates correlate with genetic variation in Cardiocondyla obscurior ants.</title>
        <authorList>
            <person name="Errbii M."/>
        </authorList>
    </citation>
    <scope>NUCLEOTIDE SEQUENCE [LARGE SCALE GENOMIC DNA]</scope>
    <source>
        <strain evidence="1">Alpha-2009</strain>
        <tissue evidence="1">Whole body</tissue>
    </source>
</reference>
<proteinExistence type="predicted"/>
<evidence type="ECO:0000313" key="1">
    <source>
        <dbReference type="EMBL" id="KAL0104169.1"/>
    </source>
</evidence>
<comment type="caution">
    <text evidence="1">The sequence shown here is derived from an EMBL/GenBank/DDBJ whole genome shotgun (WGS) entry which is preliminary data.</text>
</comment>
<accession>A0AAW2EKB7</accession>
<evidence type="ECO:0000313" key="2">
    <source>
        <dbReference type="Proteomes" id="UP001430953"/>
    </source>
</evidence>
<dbReference type="EMBL" id="JADYXP020000020">
    <property type="protein sequence ID" value="KAL0104169.1"/>
    <property type="molecule type" value="Genomic_DNA"/>
</dbReference>
<sequence length="30" mass="3614">MYISYKITHSNIDRRRLLSFARSEPSEKTN</sequence>